<reference evidence="1" key="1">
    <citation type="journal article" date="2021" name="Proc. Natl. Acad. Sci. U.S.A.">
        <title>Three genomes in the algal genus Volvox reveal the fate of a haploid sex-determining region after a transition to homothallism.</title>
        <authorList>
            <person name="Yamamoto K."/>
            <person name="Hamaji T."/>
            <person name="Kawai-Toyooka H."/>
            <person name="Matsuzaki R."/>
            <person name="Takahashi F."/>
            <person name="Nishimura Y."/>
            <person name="Kawachi M."/>
            <person name="Noguchi H."/>
            <person name="Minakuchi Y."/>
            <person name="Umen J.G."/>
            <person name="Toyoda A."/>
            <person name="Nozaki H."/>
        </authorList>
    </citation>
    <scope>NUCLEOTIDE SEQUENCE</scope>
    <source>
        <strain evidence="1">NIES-3780</strain>
    </source>
</reference>
<dbReference type="EMBL" id="BNCO01000041">
    <property type="protein sequence ID" value="GIL60826.1"/>
    <property type="molecule type" value="Genomic_DNA"/>
</dbReference>
<keyword evidence="2" id="KW-1185">Reference proteome</keyword>
<evidence type="ECO:0000313" key="2">
    <source>
        <dbReference type="Proteomes" id="UP000747399"/>
    </source>
</evidence>
<proteinExistence type="predicted"/>
<dbReference type="Proteomes" id="UP000747399">
    <property type="component" value="Unassembled WGS sequence"/>
</dbReference>
<comment type="caution">
    <text evidence="1">The sequence shown here is derived from an EMBL/GenBank/DDBJ whole genome shotgun (WGS) entry which is preliminary data.</text>
</comment>
<organism evidence="1 2">
    <name type="scientific">Volvox africanus</name>
    <dbReference type="NCBI Taxonomy" id="51714"/>
    <lineage>
        <taxon>Eukaryota</taxon>
        <taxon>Viridiplantae</taxon>
        <taxon>Chlorophyta</taxon>
        <taxon>core chlorophytes</taxon>
        <taxon>Chlorophyceae</taxon>
        <taxon>CS clade</taxon>
        <taxon>Chlamydomonadales</taxon>
        <taxon>Volvocaceae</taxon>
        <taxon>Volvox</taxon>
    </lineage>
</organism>
<dbReference type="AlphaFoldDB" id="A0A8J4F5M3"/>
<accession>A0A8J4F5M3</accession>
<protein>
    <submittedName>
        <fullName evidence="1">Uncharacterized protein</fullName>
    </submittedName>
</protein>
<name>A0A8J4F5M3_9CHLO</name>
<evidence type="ECO:0000313" key="1">
    <source>
        <dbReference type="EMBL" id="GIL60826.1"/>
    </source>
</evidence>
<gene>
    <name evidence="1" type="ORF">Vafri_15348</name>
</gene>
<sequence length="204" mass="21183">MNPPLADEQNRQDKVEFLEVTSCEFHSGEVANLPIPAAVTAGPNIAVASTSTTKAEAKPAERTGLINRKTSTPSTSNVTSDASTARRRAMTTLGAPTATVFTGDNRNNGRFKNGIEARAHCQNAARDPTIYLPGTVARGSQLHAVGVAATAVPNHADGSSGADPGFPRAPLPSVDAAQMAEELAEVESWKAGGVLNERGVGYGY</sequence>